<evidence type="ECO:0000313" key="3">
    <source>
        <dbReference type="Proteomes" id="UP000075787"/>
    </source>
</evidence>
<gene>
    <name evidence="2" type="ORF">AUP44_24465</name>
</gene>
<accession>A0A162LGP5</accession>
<organism evidence="2 3">
    <name type="scientific">Tistrella mobilis</name>
    <dbReference type="NCBI Taxonomy" id="171437"/>
    <lineage>
        <taxon>Bacteria</taxon>
        <taxon>Pseudomonadati</taxon>
        <taxon>Pseudomonadota</taxon>
        <taxon>Alphaproteobacteria</taxon>
        <taxon>Geminicoccales</taxon>
        <taxon>Geminicoccaceae</taxon>
        <taxon>Tistrella</taxon>
    </lineage>
</organism>
<evidence type="ECO:0000313" key="2">
    <source>
        <dbReference type="EMBL" id="KYO54910.1"/>
    </source>
</evidence>
<comment type="caution">
    <text evidence="2">The sequence shown here is derived from an EMBL/GenBank/DDBJ whole genome shotgun (WGS) entry which is preliminary data.</text>
</comment>
<sequence>MTGPDYFQAMDYPTIVQAYPVGDDFVALGQRLSRDELFARQDAQFRKCLDFAWKVPFYQRLWGDKGIEPGDIRGLADIGRLPTYSKTELMASVAAHPPMGDFHGLDSYPAGQRPPVVFQTTSGTTGKPQPLIYGAKSREVQNRLLARAYLWQGMRREDVVHSVYGHGLINGGHYVREAVSHWVGARFMSAGTGIETRSVNQVMMMREFGATVLVGFGDYVKRLADVARAEGMEPGRDIRIRMITGHIGAESRETMSQAWGGAEVYDWYGVGDTGIIAGQGPDQDGMYVMEDAQYLELLDPDTGLPVEDGALGDMVCTCLFKDDVFPIIRFNTHDVTEVMTGASSTGVNFRRIRGFMGRSDNMVKLRGINIFPTGIGALLSEEREEMTGEYICRVDRIDGRDEMTVHVEVRAGAEDAAMKAAYEKILRTRLGVEIGVAFAAPGELAPLTGIEVRQKPIRLIDERK</sequence>
<dbReference type="Proteomes" id="UP000075787">
    <property type="component" value="Unassembled WGS sequence"/>
</dbReference>
<dbReference type="PANTHER" id="PTHR43845">
    <property type="entry name" value="BLR5969 PROTEIN"/>
    <property type="match status" value="1"/>
</dbReference>
<dbReference type="AlphaFoldDB" id="A0A162LGP5"/>
<name>A0A162LGP5_9PROT</name>
<feature type="domain" description="AMP-dependent ligase C-terminal" evidence="1">
    <location>
        <begin position="367"/>
        <end position="463"/>
    </location>
</feature>
<dbReference type="SUPFAM" id="SSF56801">
    <property type="entry name" value="Acetyl-CoA synthetase-like"/>
    <property type="match status" value="1"/>
</dbReference>
<proteinExistence type="predicted"/>
<dbReference type="InterPro" id="IPR028154">
    <property type="entry name" value="AMP-dep_Lig_C"/>
</dbReference>
<reference evidence="2 3" key="1">
    <citation type="submission" date="2015-12" db="EMBL/GenBank/DDBJ databases">
        <title>Genome sequence of Tistrella mobilis MCCC 1A02139.</title>
        <authorList>
            <person name="Lu L."/>
            <person name="Lai Q."/>
            <person name="Shao Z."/>
            <person name="Qian P."/>
        </authorList>
    </citation>
    <scope>NUCLEOTIDE SEQUENCE [LARGE SCALE GENOMIC DNA]</scope>
    <source>
        <strain evidence="2 3">MCCC 1A02139</strain>
    </source>
</reference>
<evidence type="ECO:0000259" key="1">
    <source>
        <dbReference type="Pfam" id="PF14535"/>
    </source>
</evidence>
<dbReference type="OrthoDB" id="580775at2"/>
<dbReference type="InterPro" id="IPR042099">
    <property type="entry name" value="ANL_N_sf"/>
</dbReference>
<dbReference type="Gene3D" id="3.30.300.30">
    <property type="match status" value="1"/>
</dbReference>
<dbReference type="GeneID" id="97239403"/>
<dbReference type="PANTHER" id="PTHR43845:SF1">
    <property type="entry name" value="BLR5969 PROTEIN"/>
    <property type="match status" value="1"/>
</dbReference>
<dbReference type="Pfam" id="PF14535">
    <property type="entry name" value="AMP-binding_C_2"/>
    <property type="match status" value="1"/>
</dbReference>
<dbReference type="Gene3D" id="3.40.50.12780">
    <property type="entry name" value="N-terminal domain of ligase-like"/>
    <property type="match status" value="1"/>
</dbReference>
<dbReference type="RefSeq" id="WP_062762595.1">
    <property type="nucleotide sequence ID" value="NZ_CP121043.1"/>
</dbReference>
<dbReference type="InterPro" id="IPR045851">
    <property type="entry name" value="AMP-bd_C_sf"/>
</dbReference>
<protein>
    <submittedName>
        <fullName evidence="2">CoF synthetase</fullName>
    </submittedName>
</protein>
<dbReference type="EMBL" id="LPZR01000076">
    <property type="protein sequence ID" value="KYO54910.1"/>
    <property type="molecule type" value="Genomic_DNA"/>
</dbReference>